<protein>
    <submittedName>
        <fullName evidence="2">HD domain-containing protein</fullName>
    </submittedName>
</protein>
<name>A0A395M405_9BACT</name>
<dbReference type="PANTHER" id="PTHR11373:SF4">
    <property type="entry name" value="DEOXYNUCLEOSIDE TRIPHOSPHATE TRIPHOSPHOHYDROLASE SAMHD1"/>
    <property type="match status" value="1"/>
</dbReference>
<dbReference type="InterPro" id="IPR045509">
    <property type="entry name" value="HD_assoc_2"/>
</dbReference>
<accession>A0A395M405</accession>
<sequence length="457" mass="52848">MSLPEFLFRSDGGFIRIPVWGHIPLDKPLRKIISHPGFLRLKGIRQLSFAHHVFPGATHTRFEHSLGVYHLTKLILQRLVTNPLTASLQTASFYFDEPACKLILASSLLHDIGHYPHAHVVETQPLTSQNEVIFANHQDLAAEFITEKHGQFGCLADVLEQEWQLDSQAVIDMVVGRKALKYSKLISGTLDPDKMDYLMRDAHHCNIPYGNIDIERLIESFVPDAKRRRFAITEKGIAPLESLMFAKYMMMRNVYWHHTVRTFSAMLKRFIQDALDDAQLEPNTLRRIFYTASDERLLFDLRAALNTRHVPLLSLIQALIDRQPYKRAIILDLHTEVHLPLFNALARDARRRKLKEQAICELLNRKFRLKLSGNEVLIDVPSQKTIFDLRDFCELQIYHTKTKTFQPFSQSGLSAFQTEFIEAFERTTRKCRVVVRADIVQKVMRAQKDIIEILLSD</sequence>
<dbReference type="Pfam" id="PF19276">
    <property type="entry name" value="HD_assoc_2"/>
    <property type="match status" value="1"/>
</dbReference>
<dbReference type="SMART" id="SM00471">
    <property type="entry name" value="HDc"/>
    <property type="match status" value="1"/>
</dbReference>
<dbReference type="EMBL" id="PHFL01000001">
    <property type="protein sequence ID" value="RFM25452.1"/>
    <property type="molecule type" value="Genomic_DNA"/>
</dbReference>
<evidence type="ECO:0000313" key="3">
    <source>
        <dbReference type="Proteomes" id="UP000266389"/>
    </source>
</evidence>
<dbReference type="InterPro" id="IPR006674">
    <property type="entry name" value="HD_domain"/>
</dbReference>
<comment type="caution">
    <text evidence="2">The sequence shown here is derived from an EMBL/GenBank/DDBJ whole genome shotgun (WGS) entry which is preliminary data.</text>
</comment>
<dbReference type="PANTHER" id="PTHR11373">
    <property type="entry name" value="DEOXYNUCLEOSIDE TRIPHOSPHATE TRIPHOSPHOHYDROLASE"/>
    <property type="match status" value="1"/>
</dbReference>
<dbReference type="AlphaFoldDB" id="A0A395M405"/>
<dbReference type="InterPro" id="IPR003607">
    <property type="entry name" value="HD/PDEase_dom"/>
</dbReference>
<dbReference type="CDD" id="cd00077">
    <property type="entry name" value="HDc"/>
    <property type="match status" value="1"/>
</dbReference>
<dbReference type="Pfam" id="PF01966">
    <property type="entry name" value="HD"/>
    <property type="match status" value="1"/>
</dbReference>
<gene>
    <name evidence="2" type="ORF">D0433_00015</name>
</gene>
<dbReference type="Proteomes" id="UP000266389">
    <property type="component" value="Unassembled WGS sequence"/>
</dbReference>
<evidence type="ECO:0000259" key="1">
    <source>
        <dbReference type="SMART" id="SM00471"/>
    </source>
</evidence>
<dbReference type="GO" id="GO:0006203">
    <property type="term" value="P:dGTP catabolic process"/>
    <property type="evidence" value="ECO:0007669"/>
    <property type="project" value="TreeGrafter"/>
</dbReference>
<evidence type="ECO:0000313" key="2">
    <source>
        <dbReference type="EMBL" id="RFM25452.1"/>
    </source>
</evidence>
<dbReference type="InterPro" id="IPR050135">
    <property type="entry name" value="dGTPase-like"/>
</dbReference>
<dbReference type="Gene3D" id="1.10.3210.10">
    <property type="entry name" value="Hypothetical protein af1432"/>
    <property type="match status" value="1"/>
</dbReference>
<dbReference type="SUPFAM" id="SSF109604">
    <property type="entry name" value="HD-domain/PDEase-like"/>
    <property type="match status" value="1"/>
</dbReference>
<feature type="domain" description="HD/PDEase" evidence="1">
    <location>
        <begin position="57"/>
        <end position="207"/>
    </location>
</feature>
<reference evidence="2 3" key="1">
    <citation type="journal article" date="2011" name="ISME J.">
        <title>Community ecology of hot spring cyanobacterial mats: predominant populations and their functional potential.</title>
        <authorList>
            <person name="Klatt C.G."/>
            <person name="Wood J.M."/>
            <person name="Rusch D.B."/>
            <person name="Bateson M.M."/>
            <person name="Hamamura N."/>
            <person name="Heidelberg J.F."/>
            <person name="Grossman A.R."/>
            <person name="Bhaya D."/>
            <person name="Cohan F.M."/>
            <person name="Kuhl M."/>
            <person name="Bryant D.A."/>
            <person name="Ward D.M."/>
        </authorList>
    </citation>
    <scope>NUCLEOTIDE SEQUENCE [LARGE SCALE GENOMIC DNA]</scope>
    <source>
        <strain evidence="2">OS</strain>
    </source>
</reference>
<proteinExistence type="predicted"/>
<dbReference type="GO" id="GO:0008832">
    <property type="term" value="F:dGTPase activity"/>
    <property type="evidence" value="ECO:0007669"/>
    <property type="project" value="TreeGrafter"/>
</dbReference>
<organism evidence="2 3">
    <name type="scientific">Candidatus Thermochlorobacter aerophilus</name>
    <dbReference type="NCBI Taxonomy" id="1868324"/>
    <lineage>
        <taxon>Bacteria</taxon>
        <taxon>Pseudomonadati</taxon>
        <taxon>Chlorobiota</taxon>
        <taxon>Chlorobiia</taxon>
        <taxon>Chlorobiales</taxon>
        <taxon>Candidatus Thermochlorobacteriaceae</taxon>
        <taxon>Candidatus Thermochlorobacter</taxon>
    </lineage>
</organism>